<evidence type="ECO:0000313" key="1">
    <source>
        <dbReference type="EMBL" id="GMM43945.1"/>
    </source>
</evidence>
<dbReference type="Proteomes" id="UP001378960">
    <property type="component" value="Unassembled WGS sequence"/>
</dbReference>
<organism evidence="1 2">
    <name type="scientific">Pichia kluyveri</name>
    <name type="common">Yeast</name>
    <dbReference type="NCBI Taxonomy" id="36015"/>
    <lineage>
        <taxon>Eukaryota</taxon>
        <taxon>Fungi</taxon>
        <taxon>Dikarya</taxon>
        <taxon>Ascomycota</taxon>
        <taxon>Saccharomycotina</taxon>
        <taxon>Pichiomycetes</taxon>
        <taxon>Pichiales</taxon>
        <taxon>Pichiaceae</taxon>
        <taxon>Pichia</taxon>
    </lineage>
</organism>
<dbReference type="AlphaFoldDB" id="A0AAV5QXQ5"/>
<sequence length="217" mass="24909">MLIGKDRLLRMEKWDNLPAKTWYLIGSVTLSVSNKPECVAEIYKYVVNSMNLFNDRVECTLRIREAIMKSAPLAGVPKAINSLTALHDVTPIDILEKINNNYYNNQHYRNFEINNNIKRGELFWNHTYTKISKRVEDQLRKIHQPLWNWIIGNVYGNVLSDCSILNEQDTAIVVLSSLVPQNVPKQLRGHYIGAIRGGIPEESVDSIVSLSKEVSQW</sequence>
<proteinExistence type="predicted"/>
<dbReference type="PANTHER" id="PTHR28180:SF2">
    <property type="entry name" value="PEROXISOMAL PROTEIN 2"/>
    <property type="match status" value="1"/>
</dbReference>
<dbReference type="InterPro" id="IPR052999">
    <property type="entry name" value="PTS1_Protein"/>
</dbReference>
<gene>
    <name evidence="1" type="ORF">DAPK24_005200</name>
</gene>
<dbReference type="SUPFAM" id="SSF69118">
    <property type="entry name" value="AhpD-like"/>
    <property type="match status" value="1"/>
</dbReference>
<comment type="caution">
    <text evidence="1">The sequence shown here is derived from an EMBL/GenBank/DDBJ whole genome shotgun (WGS) entry which is preliminary data.</text>
</comment>
<evidence type="ECO:0000313" key="2">
    <source>
        <dbReference type="Proteomes" id="UP001378960"/>
    </source>
</evidence>
<protein>
    <submittedName>
        <fullName evidence="1">Pxp2 protein</fullName>
    </submittedName>
</protein>
<accession>A0AAV5QXQ5</accession>
<dbReference type="InterPro" id="IPR029032">
    <property type="entry name" value="AhpD-like"/>
</dbReference>
<dbReference type="EMBL" id="BTGB01000001">
    <property type="protein sequence ID" value="GMM43945.1"/>
    <property type="molecule type" value="Genomic_DNA"/>
</dbReference>
<name>A0AAV5QXQ5_PICKL</name>
<dbReference type="PANTHER" id="PTHR28180">
    <property type="entry name" value="CONSERVED MITOCHONDRIAL PROTEIN-RELATED"/>
    <property type="match status" value="1"/>
</dbReference>
<keyword evidence="2" id="KW-1185">Reference proteome</keyword>
<reference evidence="1 2" key="1">
    <citation type="journal article" date="2023" name="Elife">
        <title>Identification of key yeast species and microbe-microbe interactions impacting larval growth of Drosophila in the wild.</title>
        <authorList>
            <person name="Mure A."/>
            <person name="Sugiura Y."/>
            <person name="Maeda R."/>
            <person name="Honda K."/>
            <person name="Sakurai N."/>
            <person name="Takahashi Y."/>
            <person name="Watada M."/>
            <person name="Katoh T."/>
            <person name="Gotoh A."/>
            <person name="Gotoh Y."/>
            <person name="Taniguchi I."/>
            <person name="Nakamura K."/>
            <person name="Hayashi T."/>
            <person name="Katayama T."/>
            <person name="Uemura T."/>
            <person name="Hattori Y."/>
        </authorList>
    </citation>
    <scope>NUCLEOTIDE SEQUENCE [LARGE SCALE GENOMIC DNA]</scope>
    <source>
        <strain evidence="1 2">PK-24</strain>
    </source>
</reference>
<dbReference type="Gene3D" id="1.20.1290.10">
    <property type="entry name" value="AhpD-like"/>
    <property type="match status" value="1"/>
</dbReference>